<accession>A0A1B4ZBJ2</accession>
<dbReference type="AlphaFoldDB" id="A0A1B4ZBJ2"/>
<feature type="chain" id="PRO_5008573782" evidence="1">
    <location>
        <begin position="31"/>
        <end position="202"/>
    </location>
</feature>
<organism evidence="2">
    <name type="scientific">Ostrinia furnacalis</name>
    <name type="common">Asian corn borer</name>
    <dbReference type="NCBI Taxonomy" id="93504"/>
    <lineage>
        <taxon>Eukaryota</taxon>
        <taxon>Metazoa</taxon>
        <taxon>Ecdysozoa</taxon>
        <taxon>Arthropoda</taxon>
        <taxon>Hexapoda</taxon>
        <taxon>Insecta</taxon>
        <taxon>Pterygota</taxon>
        <taxon>Neoptera</taxon>
        <taxon>Endopterygota</taxon>
        <taxon>Lepidoptera</taxon>
        <taxon>Glossata</taxon>
        <taxon>Ditrysia</taxon>
        <taxon>Pyraloidea</taxon>
        <taxon>Crambidae</taxon>
        <taxon>Pyraustinae</taxon>
        <taxon>Ostrinia</taxon>
    </lineage>
</organism>
<keyword evidence="1" id="KW-0732">Signal</keyword>
<sequence>MDQFQFGEIKTGKMLRILGLFVVICAMCGADIPVAPPAPLRVYCGDMPANIITCGSIPQIIPHGIQSRCPGSNKCDVMKCVAKEMGWLDGSSINTAKLGKYLDDFAKEHPDWATAIAQAKSSCLVPKLPAQGYYVDCPAYDVTFCMLATFIRNVPPSQWSSSSDCAYARQYAGACAVCPDDCFAPAIPTGSCNSCRVLPRSP</sequence>
<feature type="signal peptide" evidence="1">
    <location>
        <begin position="1"/>
        <end position="30"/>
    </location>
</feature>
<protein>
    <submittedName>
        <fullName evidence="2">Odorant binding protein 14</fullName>
    </submittedName>
</protein>
<dbReference type="EMBL" id="LC027698">
    <property type="protein sequence ID" value="BAV56801.1"/>
    <property type="molecule type" value="mRNA"/>
</dbReference>
<name>A0A1B4ZBJ2_OSTFU</name>
<reference evidence="2" key="1">
    <citation type="submission" date="2015-02" db="EMBL/GenBank/DDBJ databases">
        <title>Identification of odorant binding proteins and chemosensory proteins in the Asian corn borer, Ostrinia furnacalis.</title>
        <authorList>
            <person name="Yang B."/>
            <person name="Ozaki K."/>
            <person name="Ishikawa Y."/>
            <person name="Matsuo T."/>
        </authorList>
    </citation>
    <scope>NUCLEOTIDE SEQUENCE</scope>
    <source>
        <tissue evidence="2">Antennal</tissue>
    </source>
</reference>
<dbReference type="Gene3D" id="1.10.238.270">
    <property type="match status" value="1"/>
</dbReference>
<evidence type="ECO:0000256" key="1">
    <source>
        <dbReference type="SAM" id="SignalP"/>
    </source>
</evidence>
<gene>
    <name evidence="2" type="primary">OfurOBP14</name>
</gene>
<proteinExistence type="evidence at transcript level"/>
<evidence type="ECO:0000313" key="2">
    <source>
        <dbReference type="EMBL" id="BAV56801.1"/>
    </source>
</evidence>